<keyword evidence="6" id="KW-0564">Palmitate</keyword>
<feature type="domain" description="Spore germination protein N-terminal" evidence="9">
    <location>
        <begin position="25"/>
        <end position="203"/>
    </location>
</feature>
<dbReference type="Gene3D" id="6.20.190.10">
    <property type="entry name" value="Nutrient germinant receptor protein C, domain 1"/>
    <property type="match status" value="1"/>
</dbReference>
<dbReference type="NCBIfam" id="TIGR02887">
    <property type="entry name" value="spore_ger_x_C"/>
    <property type="match status" value="1"/>
</dbReference>
<dbReference type="PANTHER" id="PTHR35789">
    <property type="entry name" value="SPORE GERMINATION PROTEIN B3"/>
    <property type="match status" value="1"/>
</dbReference>
<dbReference type="OrthoDB" id="9816067at2"/>
<dbReference type="GO" id="GO:0009847">
    <property type="term" value="P:spore germination"/>
    <property type="evidence" value="ECO:0007669"/>
    <property type="project" value="InterPro"/>
</dbReference>
<keyword evidence="11" id="KW-1185">Reference proteome</keyword>
<keyword evidence="3" id="KW-0309">Germination</keyword>
<dbReference type="AlphaFoldDB" id="A0A1M4SPG5"/>
<keyword evidence="7" id="KW-0449">Lipoprotein</keyword>
<keyword evidence="4" id="KW-0732">Signal</keyword>
<dbReference type="Pfam" id="PF25198">
    <property type="entry name" value="Spore_GerAC_N"/>
    <property type="match status" value="1"/>
</dbReference>
<dbReference type="Gene3D" id="3.30.300.210">
    <property type="entry name" value="Nutrient germinant receptor protein C, domain 3"/>
    <property type="match status" value="1"/>
</dbReference>
<keyword evidence="5" id="KW-0472">Membrane</keyword>
<sequence length="391" mass="43836">MKKFFPIYLMIIIILVLFTSGCAAKQEIEKLAIVVASGFDYSADGKYVVTVQILKTQKQPSAGMGGKESSQQPPVDVIVFSSKGDSIFDAINNLYTQLGKKLLFAHDKFILIGEDLAKSGVSILIDSALRGRDTRPNIPIFVAKGKASDIVKAVTPEESIPANAIENIMTRQLYIGFSPLVSKVDFDNALASKFSSPIAGVMELQKNIMTINGEIFRIEGTAVFKKDKLIGYMNKTETRGMQWIKGKVKAGDIIIPSPDKGKITLEIIRSSSNVRPIIKNNRLIMQINVNEEGNIREMTGKLDPMKNPKIIDQLEKLQDEAIKREIEIALNTAQKKYKADIFEFGNKIHKSYPKIWEKIEKKWDVIFPYLDVEIKVNSHLRRIGTISRPLY</sequence>
<dbReference type="InterPro" id="IPR008844">
    <property type="entry name" value="Spore_GerAC-like"/>
</dbReference>
<proteinExistence type="inferred from homology"/>
<dbReference type="InterPro" id="IPR038501">
    <property type="entry name" value="Spore_GerAC_C_sf"/>
</dbReference>
<dbReference type="GO" id="GO:0016020">
    <property type="term" value="C:membrane"/>
    <property type="evidence" value="ECO:0007669"/>
    <property type="project" value="UniProtKB-SubCell"/>
</dbReference>
<evidence type="ECO:0000313" key="10">
    <source>
        <dbReference type="EMBL" id="SHE34088.1"/>
    </source>
</evidence>
<dbReference type="EMBL" id="FQVH01000001">
    <property type="protein sequence ID" value="SHE34088.1"/>
    <property type="molecule type" value="Genomic_DNA"/>
</dbReference>
<comment type="subcellular location">
    <subcellularLocation>
        <location evidence="1">Membrane</location>
        <topology evidence="1">Lipid-anchor</topology>
    </subcellularLocation>
</comment>
<dbReference type="InterPro" id="IPR057336">
    <property type="entry name" value="GerAC_N"/>
</dbReference>
<evidence type="ECO:0000256" key="2">
    <source>
        <dbReference type="ARBA" id="ARBA00007886"/>
    </source>
</evidence>
<dbReference type="Pfam" id="PF05504">
    <property type="entry name" value="Spore_GerAC"/>
    <property type="match status" value="1"/>
</dbReference>
<dbReference type="Proteomes" id="UP000184088">
    <property type="component" value="Unassembled WGS sequence"/>
</dbReference>
<evidence type="ECO:0000313" key="11">
    <source>
        <dbReference type="Proteomes" id="UP000184088"/>
    </source>
</evidence>
<evidence type="ECO:0000256" key="7">
    <source>
        <dbReference type="ARBA" id="ARBA00023288"/>
    </source>
</evidence>
<dbReference type="STRING" id="1121256.SAMN02746089_00092"/>
<evidence type="ECO:0000259" key="8">
    <source>
        <dbReference type="Pfam" id="PF05504"/>
    </source>
</evidence>
<organism evidence="10 11">
    <name type="scientific">Caldanaerobius fijiensis DSM 17918</name>
    <dbReference type="NCBI Taxonomy" id="1121256"/>
    <lineage>
        <taxon>Bacteria</taxon>
        <taxon>Bacillati</taxon>
        <taxon>Bacillota</taxon>
        <taxon>Clostridia</taxon>
        <taxon>Thermoanaerobacterales</taxon>
        <taxon>Thermoanaerobacteraceae</taxon>
        <taxon>Caldanaerobius</taxon>
    </lineage>
</organism>
<evidence type="ECO:0000256" key="6">
    <source>
        <dbReference type="ARBA" id="ARBA00023139"/>
    </source>
</evidence>
<dbReference type="PANTHER" id="PTHR35789:SF1">
    <property type="entry name" value="SPORE GERMINATION PROTEIN B3"/>
    <property type="match status" value="1"/>
</dbReference>
<evidence type="ECO:0000256" key="5">
    <source>
        <dbReference type="ARBA" id="ARBA00023136"/>
    </source>
</evidence>
<evidence type="ECO:0000259" key="9">
    <source>
        <dbReference type="Pfam" id="PF25198"/>
    </source>
</evidence>
<evidence type="ECO:0000256" key="1">
    <source>
        <dbReference type="ARBA" id="ARBA00004635"/>
    </source>
</evidence>
<evidence type="ECO:0000256" key="3">
    <source>
        <dbReference type="ARBA" id="ARBA00022544"/>
    </source>
</evidence>
<accession>A0A1M4SPG5</accession>
<protein>
    <submittedName>
        <fullName evidence="10">Spore germination protein KC</fullName>
    </submittedName>
</protein>
<name>A0A1M4SPG5_9THEO</name>
<dbReference type="InterPro" id="IPR046953">
    <property type="entry name" value="Spore_GerAC-like_C"/>
</dbReference>
<evidence type="ECO:0000256" key="4">
    <source>
        <dbReference type="ARBA" id="ARBA00022729"/>
    </source>
</evidence>
<dbReference type="RefSeq" id="WP_073341125.1">
    <property type="nucleotide sequence ID" value="NZ_FQVH01000001.1"/>
</dbReference>
<comment type="similarity">
    <text evidence="2">Belongs to the GerABKC lipoprotein family.</text>
</comment>
<feature type="domain" description="Spore germination GerAC-like C-terminal" evidence="8">
    <location>
        <begin position="219"/>
        <end position="384"/>
    </location>
</feature>
<dbReference type="PROSITE" id="PS51257">
    <property type="entry name" value="PROKAR_LIPOPROTEIN"/>
    <property type="match status" value="1"/>
</dbReference>
<gene>
    <name evidence="10" type="ORF">SAMN02746089_00092</name>
</gene>
<reference evidence="10 11" key="1">
    <citation type="submission" date="2016-11" db="EMBL/GenBank/DDBJ databases">
        <authorList>
            <person name="Jaros S."/>
            <person name="Januszkiewicz K."/>
            <person name="Wedrychowicz H."/>
        </authorList>
    </citation>
    <scope>NUCLEOTIDE SEQUENCE [LARGE SCALE GENOMIC DNA]</scope>
    <source>
        <strain evidence="10 11">DSM 17918</strain>
    </source>
</reference>